<accession>A0A024FSM5</accession>
<evidence type="ECO:0000313" key="2">
    <source>
        <dbReference type="EMBL" id="CAL24390.1"/>
    </source>
</evidence>
<dbReference type="EMBL" id="AM292604">
    <property type="protein sequence ID" value="CAL24390.1"/>
    <property type="molecule type" value="Genomic_DNA"/>
</dbReference>
<geneLocation type="mitochondrion" evidence="2"/>
<dbReference type="AlphaFoldDB" id="A0A024FSM5"/>
<sequence length="150" mass="17463">MMLYNFNYDMVNGLILFFSLLIFTGGSLFTNILMILMSIMLLITSTAYLYNLLFLCLLLGIMYVGGMMLFFSYSIMLSGLKSTLSINFSTFYLLLFLLLLFFFNNYFFFGNNNLDMLDVYFFTFSLFFLGMVIILGVLFNCVSLCLEKHY</sequence>
<proteinExistence type="predicted"/>
<feature type="transmembrane region" description="Helical" evidence="1">
    <location>
        <begin position="12"/>
        <end position="43"/>
    </location>
</feature>
<reference evidence="2" key="1">
    <citation type="journal article" date="2014" name="Genome Biol. Evol.">
        <title>Ascidian mitogenomics: comparison of evolutionary rates in closely related taxa provides evidence of ongoing speciation events.</title>
        <authorList>
            <person name="Griggio F."/>
            <person name="Voskoboynik A."/>
            <person name="Iannelli F."/>
            <person name="Justy F."/>
            <person name="Tilak M.K."/>
            <person name="Turon X."/>
            <person name="Pesole G."/>
            <person name="Douzery E.J."/>
            <person name="Mastrototaro F."/>
            <person name="Gissi C."/>
        </authorList>
    </citation>
    <scope>NUCLEOTIDE SEQUENCE</scope>
    <source>
        <tissue evidence="2">Muscle</tissue>
    </source>
</reference>
<keyword evidence="1" id="KW-1133">Transmembrane helix</keyword>
<keyword evidence="2" id="KW-0496">Mitochondrion</keyword>
<gene>
    <name evidence="2" type="primary">nad6</name>
</gene>
<keyword evidence="1" id="KW-0812">Transmembrane</keyword>
<feature type="transmembrane region" description="Helical" evidence="1">
    <location>
        <begin position="49"/>
        <end position="72"/>
    </location>
</feature>
<evidence type="ECO:0000256" key="1">
    <source>
        <dbReference type="SAM" id="Phobius"/>
    </source>
</evidence>
<keyword evidence="1" id="KW-0472">Membrane</keyword>
<protein>
    <submittedName>
        <fullName evidence="2">NADH dehydrogenase subunit 6</fullName>
    </submittedName>
</protein>
<feature type="transmembrane region" description="Helical" evidence="1">
    <location>
        <begin position="84"/>
        <end position="107"/>
    </location>
</feature>
<organism evidence="2">
    <name type="scientific">Clavelina oblonga</name>
    <dbReference type="NCBI Taxonomy" id="286222"/>
    <lineage>
        <taxon>Eukaryota</taxon>
        <taxon>Metazoa</taxon>
        <taxon>Chordata</taxon>
        <taxon>Tunicata</taxon>
        <taxon>Ascidiacea</taxon>
        <taxon>Aplousobranchia</taxon>
        <taxon>Clavelinidae</taxon>
        <taxon>Clavelina</taxon>
    </lineage>
</organism>
<feature type="transmembrane region" description="Helical" evidence="1">
    <location>
        <begin position="119"/>
        <end position="146"/>
    </location>
</feature>
<name>A0A024FSM5_9ASCI</name>